<dbReference type="OrthoDB" id="5150353at2"/>
<accession>A0A5P9QG26</accession>
<keyword evidence="3" id="KW-1185">Reference proteome</keyword>
<evidence type="ECO:0000256" key="1">
    <source>
        <dbReference type="SAM" id="MobiDB-lite"/>
    </source>
</evidence>
<dbReference type="KEGG" id="lxl:KDY119_03722"/>
<dbReference type="InterPro" id="IPR022385">
    <property type="entry name" value="Rhs_assc_core"/>
</dbReference>
<dbReference type="AlphaFoldDB" id="A0A5P9QG26"/>
<protein>
    <submittedName>
        <fullName evidence="2">Uncharacterized protein</fullName>
    </submittedName>
</protein>
<feature type="region of interest" description="Disordered" evidence="1">
    <location>
        <begin position="368"/>
        <end position="395"/>
    </location>
</feature>
<proteinExistence type="predicted"/>
<evidence type="ECO:0000313" key="3">
    <source>
        <dbReference type="Proteomes" id="UP000326702"/>
    </source>
</evidence>
<dbReference type="InterPro" id="IPR050708">
    <property type="entry name" value="T6SS_VgrG/RHS"/>
</dbReference>
<sequence>MTGKADTQCFTYDGLRRLTQAWTPSSNSCTGAPSSLTLGGAAPYWSSWGYDAVGNRTSQTTHASGGDTVATYTYPVAGSARPHGVTGITTTAASGATTSSSFAYDAAGNLTSRAMAGSTAQTLSWDARGELSDVKAGTTDQDGSVYSADGDRLVRRQGTSVTAYLPGGEELSLNTSTQTLSAKRYYSFAGQTVAVRTGTGLAGVSTLVVDPHGTALVSIANSTNVVSRRYADPFGNARGAKPTWPGDHQMLDKVLDASGLTQVGARYLDTVTGRFVSVDPVLDTANPQQWNAYAYAGNNPVTFSDPSGLIITNPHPDGMTDAQWGSAKHGGAVGPGTAPAQSSSASNSYHKAHTVAPWVIVTVTSHSSGKASAPTTSARKPSARRTPAHSVAPAPTSSGYPACANLCGQVDTTGYGDWIAGGAVLLSGGWILCAAFIEVCAGGVFTAGVTEEATADVGVAAAAETGTAEAGEAAGIDDLGSGIFRGVGKGHPGYEDALKGDSFPRNPDGLASAEEHNLGNTADSPFTSWTSDYNVARRFAGEDGVILRLPKGSPPAGAPWKFEWSPDVWMEREILIKGPVQGAQVVLP</sequence>
<organism evidence="2 3">
    <name type="scientific">Luteimicrobium xylanilyticum</name>
    <dbReference type="NCBI Taxonomy" id="1133546"/>
    <lineage>
        <taxon>Bacteria</taxon>
        <taxon>Bacillati</taxon>
        <taxon>Actinomycetota</taxon>
        <taxon>Actinomycetes</taxon>
        <taxon>Micrococcales</taxon>
        <taxon>Luteimicrobium</taxon>
    </lineage>
</organism>
<dbReference type="Proteomes" id="UP000326702">
    <property type="component" value="Chromosome"/>
</dbReference>
<dbReference type="PANTHER" id="PTHR32305">
    <property type="match status" value="1"/>
</dbReference>
<evidence type="ECO:0000313" key="2">
    <source>
        <dbReference type="EMBL" id="QFV00187.1"/>
    </source>
</evidence>
<dbReference type="PANTHER" id="PTHR32305:SF17">
    <property type="entry name" value="TRNA NUCLEASE WAPA"/>
    <property type="match status" value="1"/>
</dbReference>
<feature type="region of interest" description="Disordered" evidence="1">
    <location>
        <begin position="497"/>
        <end position="523"/>
    </location>
</feature>
<feature type="compositionally biased region" description="Polar residues" evidence="1">
    <location>
        <begin position="368"/>
        <end position="379"/>
    </location>
</feature>
<feature type="region of interest" description="Disordered" evidence="1">
    <location>
        <begin position="325"/>
        <end position="345"/>
    </location>
</feature>
<dbReference type="NCBIfam" id="TIGR03696">
    <property type="entry name" value="Rhs_assc_core"/>
    <property type="match status" value="1"/>
</dbReference>
<dbReference type="EMBL" id="CP045529">
    <property type="protein sequence ID" value="QFV00187.1"/>
    <property type="molecule type" value="Genomic_DNA"/>
</dbReference>
<dbReference type="Gene3D" id="2.180.10.10">
    <property type="entry name" value="RHS repeat-associated core"/>
    <property type="match status" value="1"/>
</dbReference>
<gene>
    <name evidence="2" type="ORF">KDY119_03722</name>
</gene>
<reference evidence="2 3" key="1">
    <citation type="submission" date="2019-10" db="EMBL/GenBank/DDBJ databases">
        <title>Genome sequence of Luteimicrobium xylanilyticum HY-24.</title>
        <authorList>
            <person name="Kim D.Y."/>
            <person name="Park H.-Y."/>
        </authorList>
    </citation>
    <scope>NUCLEOTIDE SEQUENCE [LARGE SCALE GENOMIC DNA]</scope>
    <source>
        <strain evidence="2 3">HY-24</strain>
    </source>
</reference>
<dbReference type="RefSeq" id="WP_148284347.1">
    <property type="nucleotide sequence ID" value="NZ_BAABIH010000009.1"/>
</dbReference>
<name>A0A5P9QG26_9MICO</name>